<evidence type="ECO:0000313" key="1">
    <source>
        <dbReference type="EMBL" id="HDM90902.1"/>
    </source>
</evidence>
<sequence length="286" mass="32000">MLHLFIAALLAAGPGFDFELVPANPLEPLASESYLGSAMLNPGILVVPGEGVELGQTFWLADSRLSTLNLKWKTYGLSLLYVDFGSFEYQESSPNDDGGPSFRPYALNFSFKKGFRIDKELSIGFGVNYFYNKILYDEASNVTLDAGMYYRPQKLSFASFGLSVRHFGLKAGFREIDYKMPTEVRFSGSGAVKKFRLGYEYRKVVTYSENKSLFSGLGVEHLFKANFDPVDNLRLMVVYALGREVDPLVFGLSYGFKGFTLSYAYRLTSLGFDDVHHLGLTYSFAP</sequence>
<accession>A0A7C0XBX0</accession>
<evidence type="ECO:0008006" key="2">
    <source>
        <dbReference type="Google" id="ProtNLM"/>
    </source>
</evidence>
<protein>
    <recommendedName>
        <fullName evidence="2">PorV/PorQ family protein</fullName>
    </recommendedName>
</protein>
<comment type="caution">
    <text evidence="1">The sequence shown here is derived from an EMBL/GenBank/DDBJ whole genome shotgun (WGS) entry which is preliminary data.</text>
</comment>
<organism evidence="1">
    <name type="scientific">candidate division WOR-3 bacterium</name>
    <dbReference type="NCBI Taxonomy" id="2052148"/>
    <lineage>
        <taxon>Bacteria</taxon>
        <taxon>Bacteria division WOR-3</taxon>
    </lineage>
</organism>
<proteinExistence type="predicted"/>
<dbReference type="EMBL" id="DRBW01000250">
    <property type="protein sequence ID" value="HDM90902.1"/>
    <property type="molecule type" value="Genomic_DNA"/>
</dbReference>
<gene>
    <name evidence="1" type="ORF">ENG67_06830</name>
</gene>
<name>A0A7C0XBX0_UNCW3</name>
<reference evidence="1" key="1">
    <citation type="journal article" date="2020" name="mSystems">
        <title>Genome- and Community-Level Interaction Insights into Carbon Utilization and Element Cycling Functions of Hydrothermarchaeota in Hydrothermal Sediment.</title>
        <authorList>
            <person name="Zhou Z."/>
            <person name="Liu Y."/>
            <person name="Xu W."/>
            <person name="Pan J."/>
            <person name="Luo Z.H."/>
            <person name="Li M."/>
        </authorList>
    </citation>
    <scope>NUCLEOTIDE SEQUENCE [LARGE SCALE GENOMIC DNA]</scope>
    <source>
        <strain evidence="1">HyVt-237</strain>
    </source>
</reference>
<dbReference type="Proteomes" id="UP000885931">
    <property type="component" value="Unassembled WGS sequence"/>
</dbReference>
<dbReference type="AlphaFoldDB" id="A0A7C0XBX0"/>